<accession>A0A2S7SXG3</accession>
<feature type="domain" description="Glycosyl transferase family 51" evidence="12">
    <location>
        <begin position="53"/>
        <end position="228"/>
    </location>
</feature>
<evidence type="ECO:0000259" key="12">
    <source>
        <dbReference type="Pfam" id="PF00912"/>
    </source>
</evidence>
<dbReference type="GO" id="GO:0009252">
    <property type="term" value="P:peptidoglycan biosynthetic process"/>
    <property type="evidence" value="ECO:0007669"/>
    <property type="project" value="UniProtKB-UniRule"/>
</dbReference>
<dbReference type="EMBL" id="PPSL01000002">
    <property type="protein sequence ID" value="PQJ11297.1"/>
    <property type="molecule type" value="Genomic_DNA"/>
</dbReference>
<keyword evidence="5 11" id="KW-0812">Transmembrane</keyword>
<comment type="catalytic activity">
    <reaction evidence="11">
        <text>[GlcNAc-(1-&gt;4)-Mur2Ac(oyl-L-Ala-gamma-D-Glu-L-Lys-D-Ala-D-Ala)](n)-di-trans,octa-cis-undecaprenyl diphosphate + beta-D-GlcNAc-(1-&gt;4)-Mur2Ac(oyl-L-Ala-gamma-D-Glu-L-Lys-D-Ala-D-Ala)-di-trans,octa-cis-undecaprenyl diphosphate = [GlcNAc-(1-&gt;4)-Mur2Ac(oyl-L-Ala-gamma-D-Glu-L-Lys-D-Ala-D-Ala)](n+1)-di-trans,octa-cis-undecaprenyl diphosphate + di-trans,octa-cis-undecaprenyl diphosphate + H(+)</text>
        <dbReference type="Rhea" id="RHEA:23708"/>
        <dbReference type="Rhea" id="RHEA-COMP:9602"/>
        <dbReference type="Rhea" id="RHEA-COMP:9603"/>
        <dbReference type="ChEBI" id="CHEBI:15378"/>
        <dbReference type="ChEBI" id="CHEBI:58405"/>
        <dbReference type="ChEBI" id="CHEBI:60033"/>
        <dbReference type="ChEBI" id="CHEBI:78435"/>
        <dbReference type="EC" id="2.4.99.28"/>
    </reaction>
</comment>
<dbReference type="GO" id="GO:0008360">
    <property type="term" value="P:regulation of cell shape"/>
    <property type="evidence" value="ECO:0007669"/>
    <property type="project" value="UniProtKB-KW"/>
</dbReference>
<comment type="subcellular location">
    <subcellularLocation>
        <location evidence="11">Cell membrane</location>
        <topology evidence="11">Single-pass membrane protein</topology>
    </subcellularLocation>
</comment>
<keyword evidence="14" id="KW-1185">Reference proteome</keyword>
<keyword evidence="2" id="KW-0997">Cell inner membrane</keyword>
<keyword evidence="4 11" id="KW-0808">Transferase</keyword>
<evidence type="ECO:0000256" key="3">
    <source>
        <dbReference type="ARBA" id="ARBA00022676"/>
    </source>
</evidence>
<evidence type="ECO:0000256" key="1">
    <source>
        <dbReference type="ARBA" id="ARBA00022475"/>
    </source>
</evidence>
<dbReference type="OrthoDB" id="9766909at2"/>
<comment type="caution">
    <text evidence="13">The sequence shown here is derived from an EMBL/GenBank/DDBJ whole genome shotgun (WGS) entry which is preliminary data.</text>
</comment>
<evidence type="ECO:0000256" key="10">
    <source>
        <dbReference type="ARBA" id="ARBA00023316"/>
    </source>
</evidence>
<dbReference type="AlphaFoldDB" id="A0A2S7SXG3"/>
<dbReference type="GO" id="GO:0009274">
    <property type="term" value="C:peptidoglycan-based cell wall"/>
    <property type="evidence" value="ECO:0007669"/>
    <property type="project" value="InterPro"/>
</dbReference>
<proteinExistence type="inferred from homology"/>
<evidence type="ECO:0000256" key="6">
    <source>
        <dbReference type="ARBA" id="ARBA00022960"/>
    </source>
</evidence>
<evidence type="ECO:0000256" key="5">
    <source>
        <dbReference type="ARBA" id="ARBA00022692"/>
    </source>
</evidence>
<evidence type="ECO:0000256" key="8">
    <source>
        <dbReference type="ARBA" id="ARBA00022989"/>
    </source>
</evidence>
<dbReference type="HAMAP" id="MF_00766">
    <property type="entry name" value="PGT_MtgA"/>
    <property type="match status" value="1"/>
</dbReference>
<sequence length="242" mass="27744">MAKNKTHKKRSALRTTLRVILILFIASMVYVVLCKWMMPPITTTQIVDVCTGHGLKRDYVSWEEISRNVKLAALASEDQRFAEHNGFDWKSIDKSVNGPVSKKKRKNKIRGGGASTISQQTAKNVFLWQGTGIGRYIRKVPEFYYTQMIEWTWGKRRILEVYLNVIEMGPGIYGIEAASQSYFHKSAKNLSRAEAAMIIACLPNPKKFTVVPMSRRVRSRYPHIMQQMDNLEGDEDIEDVLK</sequence>
<dbReference type="Proteomes" id="UP000239872">
    <property type="component" value="Unassembled WGS sequence"/>
</dbReference>
<dbReference type="GO" id="GO:0071555">
    <property type="term" value="P:cell wall organization"/>
    <property type="evidence" value="ECO:0007669"/>
    <property type="project" value="UniProtKB-KW"/>
</dbReference>
<dbReference type="GO" id="GO:0016763">
    <property type="term" value="F:pentosyltransferase activity"/>
    <property type="evidence" value="ECO:0007669"/>
    <property type="project" value="InterPro"/>
</dbReference>
<reference evidence="13 14" key="1">
    <citation type="submission" date="2018-01" db="EMBL/GenBank/DDBJ databases">
        <title>A novel member of the phylum Bacteroidetes isolated from glacier ice.</title>
        <authorList>
            <person name="Liu Q."/>
            <person name="Xin Y.-H."/>
        </authorList>
    </citation>
    <scope>NUCLEOTIDE SEQUENCE [LARGE SCALE GENOMIC DNA]</scope>
    <source>
        <strain evidence="13 14">RB1R16</strain>
    </source>
</reference>
<evidence type="ECO:0000256" key="7">
    <source>
        <dbReference type="ARBA" id="ARBA00022984"/>
    </source>
</evidence>
<name>A0A2S7SXG3_9BACT</name>
<evidence type="ECO:0000313" key="13">
    <source>
        <dbReference type="EMBL" id="PQJ11297.1"/>
    </source>
</evidence>
<comment type="function">
    <text evidence="11">Peptidoglycan polymerase that catalyzes glycan chain elongation from lipid-linked precursors.</text>
</comment>
<dbReference type="NCBIfam" id="TIGR02070">
    <property type="entry name" value="mono_pep_trsgly"/>
    <property type="match status" value="1"/>
</dbReference>
<feature type="transmembrane region" description="Helical" evidence="11">
    <location>
        <begin position="20"/>
        <end position="38"/>
    </location>
</feature>
<keyword evidence="9 11" id="KW-0472">Membrane</keyword>
<comment type="pathway">
    <text evidence="11">Cell wall biogenesis; peptidoglycan biosynthesis.</text>
</comment>
<dbReference type="InterPro" id="IPR001264">
    <property type="entry name" value="Glyco_trans_51"/>
</dbReference>
<keyword evidence="7 11" id="KW-0573">Peptidoglycan synthesis</keyword>
<dbReference type="UniPathway" id="UPA00219"/>
<dbReference type="Pfam" id="PF00912">
    <property type="entry name" value="Transgly"/>
    <property type="match status" value="1"/>
</dbReference>
<gene>
    <name evidence="11" type="primary">mtgA</name>
    <name evidence="13" type="ORF">CJD36_005700</name>
</gene>
<protein>
    <recommendedName>
        <fullName evidence="11">Biosynthetic peptidoglycan transglycosylase</fullName>
        <ecNumber evidence="11">2.4.99.28</ecNumber>
    </recommendedName>
    <alternativeName>
        <fullName evidence="11">Glycan polymerase</fullName>
    </alternativeName>
    <alternativeName>
        <fullName evidence="11">Peptidoglycan glycosyltransferase MtgA</fullName>
        <shortName evidence="11">PGT</shortName>
    </alternativeName>
</protein>
<dbReference type="RefSeq" id="WP_105038176.1">
    <property type="nucleotide sequence ID" value="NZ_PPSL01000002.1"/>
</dbReference>
<dbReference type="GO" id="GO:0008955">
    <property type="term" value="F:peptidoglycan glycosyltransferase activity"/>
    <property type="evidence" value="ECO:0007669"/>
    <property type="project" value="UniProtKB-UniRule"/>
</dbReference>
<dbReference type="SUPFAM" id="SSF53955">
    <property type="entry name" value="Lysozyme-like"/>
    <property type="match status" value="1"/>
</dbReference>
<keyword evidence="1 11" id="KW-1003">Cell membrane</keyword>
<dbReference type="Gene3D" id="1.10.3810.10">
    <property type="entry name" value="Biosynthetic peptidoglycan transglycosylase-like"/>
    <property type="match status" value="1"/>
</dbReference>
<evidence type="ECO:0000256" key="4">
    <source>
        <dbReference type="ARBA" id="ARBA00022679"/>
    </source>
</evidence>
<dbReference type="GO" id="GO:0005886">
    <property type="term" value="C:plasma membrane"/>
    <property type="evidence" value="ECO:0007669"/>
    <property type="project" value="UniProtKB-SubCell"/>
</dbReference>
<evidence type="ECO:0000256" key="9">
    <source>
        <dbReference type="ARBA" id="ARBA00023136"/>
    </source>
</evidence>
<evidence type="ECO:0000256" key="11">
    <source>
        <dbReference type="HAMAP-Rule" id="MF_00766"/>
    </source>
</evidence>
<dbReference type="PANTHER" id="PTHR30400">
    <property type="entry name" value="MONOFUNCTIONAL BIOSYNTHETIC PEPTIDOGLYCAN TRANSGLYCOSYLASE"/>
    <property type="match status" value="1"/>
</dbReference>
<organism evidence="13 14">
    <name type="scientific">Flavipsychrobacter stenotrophus</name>
    <dbReference type="NCBI Taxonomy" id="2077091"/>
    <lineage>
        <taxon>Bacteria</taxon>
        <taxon>Pseudomonadati</taxon>
        <taxon>Bacteroidota</taxon>
        <taxon>Chitinophagia</taxon>
        <taxon>Chitinophagales</taxon>
        <taxon>Chitinophagaceae</taxon>
        <taxon>Flavipsychrobacter</taxon>
    </lineage>
</organism>
<dbReference type="InterPro" id="IPR011812">
    <property type="entry name" value="Pep_trsgly"/>
</dbReference>
<dbReference type="InterPro" id="IPR036950">
    <property type="entry name" value="PBP_transglycosylase"/>
</dbReference>
<dbReference type="EC" id="2.4.99.28" evidence="11"/>
<keyword evidence="8 11" id="KW-1133">Transmembrane helix</keyword>
<keyword evidence="10 11" id="KW-0961">Cell wall biogenesis/degradation</keyword>
<keyword evidence="6 11" id="KW-0133">Cell shape</keyword>
<dbReference type="PANTHER" id="PTHR30400:SF0">
    <property type="entry name" value="BIOSYNTHETIC PEPTIDOGLYCAN TRANSGLYCOSYLASE"/>
    <property type="match status" value="1"/>
</dbReference>
<comment type="similarity">
    <text evidence="11">Belongs to the glycosyltransferase 51 family.</text>
</comment>
<dbReference type="InterPro" id="IPR023346">
    <property type="entry name" value="Lysozyme-like_dom_sf"/>
</dbReference>
<evidence type="ECO:0000256" key="2">
    <source>
        <dbReference type="ARBA" id="ARBA00022519"/>
    </source>
</evidence>
<evidence type="ECO:0000313" key="14">
    <source>
        <dbReference type="Proteomes" id="UP000239872"/>
    </source>
</evidence>
<keyword evidence="3 11" id="KW-0328">Glycosyltransferase</keyword>